<dbReference type="InterPro" id="IPR051712">
    <property type="entry name" value="ARTD-AVP"/>
</dbReference>
<protein>
    <recommendedName>
        <fullName evidence="1">Poly [ADP-ribose] polymerase</fullName>
        <shortName evidence="1">PARP</shortName>
        <ecNumber evidence="1">2.4.2.-</ecNumber>
    </recommendedName>
</protein>
<keyword evidence="1" id="KW-0328">Glycosyltransferase</keyword>
<sequence>MIDTHCMWLWQKGLHSNRGREVRRVQAGHIQKRLVEERDRFQEENNELSESVLKLEHERDALMNSMIDHATQMMLLEAWRMSRQLQTPICSELSDVDGTLSNIQRALVAACPADHHGDCLRMRNFSITRIQKILNVGIWKDYEFRKEKVRKELDGRDSVPAVTGGLPSQACSWAHLDEGINEILLIHGTTRDKINEIANFGFDERLARERGLYGQGVYFTDQSCKSRQSLQYSGAKCGNSGCFIIARAILGHPFRAQGPLKQLKVEPRVDENDPSLPVVVTPSSPFPGLLMVGSNRYTKNLSFDGAQAYPEMIVYILQLLSL</sequence>
<evidence type="ECO:0000256" key="2">
    <source>
        <dbReference type="SAM" id="Coils"/>
    </source>
</evidence>
<dbReference type="EMBL" id="CAMXCT030001600">
    <property type="protein sequence ID" value="CAL4778822.1"/>
    <property type="molecule type" value="Genomic_DNA"/>
</dbReference>
<dbReference type="AlphaFoldDB" id="A0A9P1CHC9"/>
<keyword evidence="1" id="KW-0520">NAD</keyword>
<evidence type="ECO:0000313" key="5">
    <source>
        <dbReference type="EMBL" id="CAL1144885.1"/>
    </source>
</evidence>
<evidence type="ECO:0000256" key="1">
    <source>
        <dbReference type="RuleBase" id="RU362114"/>
    </source>
</evidence>
<dbReference type="Proteomes" id="UP001152797">
    <property type="component" value="Unassembled WGS sequence"/>
</dbReference>
<dbReference type="SUPFAM" id="SSF56399">
    <property type="entry name" value="ADP-ribosylation"/>
    <property type="match status" value="1"/>
</dbReference>
<dbReference type="GO" id="GO:0003950">
    <property type="term" value="F:NAD+ poly-ADP-ribosyltransferase activity"/>
    <property type="evidence" value="ECO:0007669"/>
    <property type="project" value="UniProtKB-UniRule"/>
</dbReference>
<dbReference type="EMBL" id="CAMXCT010001600">
    <property type="protein sequence ID" value="CAI3991510.1"/>
    <property type="molecule type" value="Genomic_DNA"/>
</dbReference>
<evidence type="ECO:0000259" key="3">
    <source>
        <dbReference type="PROSITE" id="PS51059"/>
    </source>
</evidence>
<evidence type="ECO:0000313" key="6">
    <source>
        <dbReference type="Proteomes" id="UP001152797"/>
    </source>
</evidence>
<keyword evidence="6" id="KW-1185">Reference proteome</keyword>
<organism evidence="4">
    <name type="scientific">Cladocopium goreaui</name>
    <dbReference type="NCBI Taxonomy" id="2562237"/>
    <lineage>
        <taxon>Eukaryota</taxon>
        <taxon>Sar</taxon>
        <taxon>Alveolata</taxon>
        <taxon>Dinophyceae</taxon>
        <taxon>Suessiales</taxon>
        <taxon>Symbiodiniaceae</taxon>
        <taxon>Cladocopium</taxon>
    </lineage>
</organism>
<dbReference type="PANTHER" id="PTHR45740">
    <property type="entry name" value="POLY [ADP-RIBOSE] POLYMERASE"/>
    <property type="match status" value="1"/>
</dbReference>
<dbReference type="EMBL" id="CAMXCT020001600">
    <property type="protein sequence ID" value="CAL1144885.1"/>
    <property type="molecule type" value="Genomic_DNA"/>
</dbReference>
<evidence type="ECO:0000313" key="4">
    <source>
        <dbReference type="EMBL" id="CAI3991510.1"/>
    </source>
</evidence>
<name>A0A9P1CHC9_9DINO</name>
<dbReference type="PANTHER" id="PTHR45740:SF2">
    <property type="entry name" value="POLY [ADP-RIBOSE] POLYMERASE"/>
    <property type="match status" value="1"/>
</dbReference>
<dbReference type="InterPro" id="IPR012317">
    <property type="entry name" value="Poly(ADP-ribose)pol_cat_dom"/>
</dbReference>
<keyword evidence="2" id="KW-0175">Coiled coil</keyword>
<reference evidence="4" key="1">
    <citation type="submission" date="2022-10" db="EMBL/GenBank/DDBJ databases">
        <authorList>
            <person name="Chen Y."/>
            <person name="Dougan E. K."/>
            <person name="Chan C."/>
            <person name="Rhodes N."/>
            <person name="Thang M."/>
        </authorList>
    </citation>
    <scope>NUCLEOTIDE SEQUENCE</scope>
</reference>
<dbReference type="GO" id="GO:1990404">
    <property type="term" value="F:NAD+-protein mono-ADP-ribosyltransferase activity"/>
    <property type="evidence" value="ECO:0007669"/>
    <property type="project" value="TreeGrafter"/>
</dbReference>
<dbReference type="Gene3D" id="3.90.228.10">
    <property type="match status" value="1"/>
</dbReference>
<dbReference type="OrthoDB" id="406509at2759"/>
<proteinExistence type="predicted"/>
<keyword evidence="1" id="KW-0808">Transferase</keyword>
<dbReference type="Pfam" id="PF00644">
    <property type="entry name" value="PARP"/>
    <property type="match status" value="1"/>
</dbReference>
<accession>A0A9P1CHC9</accession>
<gene>
    <name evidence="4" type="ORF">C1SCF055_LOCUS18410</name>
</gene>
<dbReference type="PROSITE" id="PS51059">
    <property type="entry name" value="PARP_CATALYTIC"/>
    <property type="match status" value="1"/>
</dbReference>
<feature type="coiled-coil region" evidence="2">
    <location>
        <begin position="31"/>
        <end position="65"/>
    </location>
</feature>
<comment type="caution">
    <text evidence="4">The sequence shown here is derived from an EMBL/GenBank/DDBJ whole genome shotgun (WGS) entry which is preliminary data.</text>
</comment>
<dbReference type="GO" id="GO:0005634">
    <property type="term" value="C:nucleus"/>
    <property type="evidence" value="ECO:0007669"/>
    <property type="project" value="TreeGrafter"/>
</dbReference>
<dbReference type="EC" id="2.4.2.-" evidence="1"/>
<feature type="domain" description="PARP catalytic" evidence="3">
    <location>
        <begin position="87"/>
        <end position="322"/>
    </location>
</feature>
<reference evidence="5" key="2">
    <citation type="submission" date="2024-04" db="EMBL/GenBank/DDBJ databases">
        <authorList>
            <person name="Chen Y."/>
            <person name="Shah S."/>
            <person name="Dougan E. K."/>
            <person name="Thang M."/>
            <person name="Chan C."/>
        </authorList>
    </citation>
    <scope>NUCLEOTIDE SEQUENCE [LARGE SCALE GENOMIC DNA]</scope>
</reference>